<dbReference type="OrthoDB" id="573800at2"/>
<dbReference type="AlphaFoldDB" id="A0A1H2HVF8"/>
<dbReference type="Proteomes" id="UP000243232">
    <property type="component" value="Chromosome I"/>
</dbReference>
<organism evidence="3 4">
    <name type="scientific">Pseudomonas pohangensis</name>
    <dbReference type="NCBI Taxonomy" id="364197"/>
    <lineage>
        <taxon>Bacteria</taxon>
        <taxon>Pseudomonadati</taxon>
        <taxon>Pseudomonadota</taxon>
        <taxon>Gammaproteobacteria</taxon>
        <taxon>Pseudomonadales</taxon>
        <taxon>Pseudomonadaceae</taxon>
        <taxon>Pseudomonas</taxon>
    </lineage>
</organism>
<dbReference type="EMBL" id="LT629785">
    <property type="protein sequence ID" value="SDU35779.1"/>
    <property type="molecule type" value="Genomic_DNA"/>
</dbReference>
<dbReference type="RefSeq" id="WP_090197840.1">
    <property type="nucleotide sequence ID" value="NZ_LT629785.1"/>
</dbReference>
<name>A0A1H2HVF8_9PSED</name>
<evidence type="ECO:0000256" key="1">
    <source>
        <dbReference type="ARBA" id="ARBA00006226"/>
    </source>
</evidence>
<keyword evidence="2" id="KW-1277">Toxin-antitoxin system</keyword>
<reference evidence="4" key="1">
    <citation type="submission" date="2016-10" db="EMBL/GenBank/DDBJ databases">
        <authorList>
            <person name="Varghese N."/>
            <person name="Submissions S."/>
        </authorList>
    </citation>
    <scope>NUCLEOTIDE SEQUENCE [LARGE SCALE GENOMIC DNA]</scope>
    <source>
        <strain evidence="4">DSM 17875</strain>
    </source>
</reference>
<dbReference type="STRING" id="364197.SAMN05216296_3291"/>
<dbReference type="Pfam" id="PF05016">
    <property type="entry name" value="ParE_toxin"/>
    <property type="match status" value="1"/>
</dbReference>
<dbReference type="InterPro" id="IPR035093">
    <property type="entry name" value="RelE/ParE_toxin_dom_sf"/>
</dbReference>
<sequence length="96" mass="11021">MKLVYSEESVADLVRLRAFIAEKDPLAAARVAAELIARIENLRLFPTMGRAVELAPDPKAIRDAIFGKYVIRYATHTETIVILRIWHHYEDRTQNT</sequence>
<evidence type="ECO:0000313" key="3">
    <source>
        <dbReference type="EMBL" id="SDU35779.1"/>
    </source>
</evidence>
<dbReference type="PANTHER" id="PTHR33755">
    <property type="entry name" value="TOXIN PARE1-RELATED"/>
    <property type="match status" value="1"/>
</dbReference>
<gene>
    <name evidence="3" type="ORF">SAMN05216296_3291</name>
</gene>
<accession>A0A1H2HVF8</accession>
<evidence type="ECO:0000313" key="4">
    <source>
        <dbReference type="Proteomes" id="UP000243232"/>
    </source>
</evidence>
<evidence type="ECO:0000256" key="2">
    <source>
        <dbReference type="ARBA" id="ARBA00022649"/>
    </source>
</evidence>
<protein>
    <submittedName>
        <fullName evidence="3">Plasmid stabilization system protein ParE</fullName>
    </submittedName>
</protein>
<proteinExistence type="inferred from homology"/>
<dbReference type="PANTHER" id="PTHR33755:SF7">
    <property type="entry name" value="TOXIN MODULE OF TOXIN-ANTITOXIN SYSTEM RELE_STBE FAMILY"/>
    <property type="match status" value="1"/>
</dbReference>
<dbReference type="InterPro" id="IPR051803">
    <property type="entry name" value="TA_system_RelE-like_toxin"/>
</dbReference>
<keyword evidence="4" id="KW-1185">Reference proteome</keyword>
<comment type="similarity">
    <text evidence="1">Belongs to the RelE toxin family.</text>
</comment>
<dbReference type="InterPro" id="IPR007712">
    <property type="entry name" value="RelE/ParE_toxin"/>
</dbReference>
<dbReference type="Gene3D" id="3.30.2310.20">
    <property type="entry name" value="RelE-like"/>
    <property type="match status" value="1"/>
</dbReference>